<dbReference type="InterPro" id="IPR028994">
    <property type="entry name" value="Integrin_alpha_N"/>
</dbReference>
<evidence type="ECO:0008006" key="4">
    <source>
        <dbReference type="Google" id="ProtNLM"/>
    </source>
</evidence>
<keyword evidence="3" id="KW-1185">Reference proteome</keyword>
<dbReference type="RefSeq" id="WP_096331386.1">
    <property type="nucleotide sequence ID" value="NZ_FOMX01000052.1"/>
</dbReference>
<dbReference type="Gene3D" id="2.130.10.130">
    <property type="entry name" value="Integrin alpha, N-terminal"/>
    <property type="match status" value="1"/>
</dbReference>
<dbReference type="AlphaFoldDB" id="A0A1I2HZR6"/>
<dbReference type="OrthoDB" id="9782766at2"/>
<feature type="region of interest" description="Disordered" evidence="1">
    <location>
        <begin position="1"/>
        <end position="20"/>
    </location>
</feature>
<sequence length="105" mass="10985">MARHSACPSDTSPKASNTGDGDEFGFALALSTDGTTLAVSAPWESSKSAGINGDRSDGAAYSGAVYVFTQQDGAWAQQAYIKASNTEQFDTFGYAIQACPCREKT</sequence>
<dbReference type="STRING" id="54.SAMN02745121_08338"/>
<protein>
    <recommendedName>
        <fullName evidence="4">FG-GAP repeat-containing protein</fullName>
    </recommendedName>
</protein>
<proteinExistence type="predicted"/>
<gene>
    <name evidence="2" type="ORF">SAMN02745121_08338</name>
</gene>
<reference evidence="3" key="1">
    <citation type="submission" date="2016-10" db="EMBL/GenBank/DDBJ databases">
        <authorList>
            <person name="Varghese N."/>
            <person name="Submissions S."/>
        </authorList>
    </citation>
    <scope>NUCLEOTIDE SEQUENCE [LARGE SCALE GENOMIC DNA]</scope>
    <source>
        <strain evidence="3">ATCC 25963</strain>
    </source>
</reference>
<dbReference type="EMBL" id="FOMX01000052">
    <property type="protein sequence ID" value="SFF35472.1"/>
    <property type="molecule type" value="Genomic_DNA"/>
</dbReference>
<evidence type="ECO:0000313" key="2">
    <source>
        <dbReference type="EMBL" id="SFF35472.1"/>
    </source>
</evidence>
<name>A0A1I2HZR6_9BACT</name>
<organism evidence="2 3">
    <name type="scientific">Nannocystis exedens</name>
    <dbReference type="NCBI Taxonomy" id="54"/>
    <lineage>
        <taxon>Bacteria</taxon>
        <taxon>Pseudomonadati</taxon>
        <taxon>Myxococcota</taxon>
        <taxon>Polyangia</taxon>
        <taxon>Nannocystales</taxon>
        <taxon>Nannocystaceae</taxon>
        <taxon>Nannocystis</taxon>
    </lineage>
</organism>
<dbReference type="Proteomes" id="UP000199400">
    <property type="component" value="Unassembled WGS sequence"/>
</dbReference>
<accession>A0A1I2HZR6</accession>
<evidence type="ECO:0000256" key="1">
    <source>
        <dbReference type="SAM" id="MobiDB-lite"/>
    </source>
</evidence>
<evidence type="ECO:0000313" key="3">
    <source>
        <dbReference type="Proteomes" id="UP000199400"/>
    </source>
</evidence>
<feature type="compositionally biased region" description="Polar residues" evidence="1">
    <location>
        <begin position="8"/>
        <end position="19"/>
    </location>
</feature>